<accession>A0A645AUC9</accession>
<reference evidence="1" key="1">
    <citation type="submission" date="2019-08" db="EMBL/GenBank/DDBJ databases">
        <authorList>
            <person name="Kucharzyk K."/>
            <person name="Murdoch R.W."/>
            <person name="Higgins S."/>
            <person name="Loffler F."/>
        </authorList>
    </citation>
    <scope>NUCLEOTIDE SEQUENCE</scope>
</reference>
<gene>
    <name evidence="1" type="ORF">SDC9_103534</name>
</gene>
<evidence type="ECO:0000313" key="1">
    <source>
        <dbReference type="EMBL" id="MPM56720.1"/>
    </source>
</evidence>
<sequence length="257" mass="28140">MIEAVKSAFHGFGAEQAAIPLLEVIIGRLASDFSKMPAHRPHIGVNGHAVVVQNHNQRFFGGSCIVQPLIGKSAGQRPIPDKGQNAVVLPLQCSGPGHTQRHGNGVGGVARHKRVVLALIGLWKARQAAELPQGAEQLFAPRQRLVNIALVPHVEHQPVAGGVEHPMDCHRQLHHAKIGGHVSAGLGNLLNQKSPQLVAQRIQLPAAQRFHVRRRIDGFKNHRCLSFQKLRSTPALHLEKRWNTCKSFPARKTTRVL</sequence>
<name>A0A645AUC9_9ZZZZ</name>
<comment type="caution">
    <text evidence="1">The sequence shown here is derived from an EMBL/GenBank/DDBJ whole genome shotgun (WGS) entry which is preliminary data.</text>
</comment>
<dbReference type="AlphaFoldDB" id="A0A645AUC9"/>
<protein>
    <submittedName>
        <fullName evidence="1">Uncharacterized protein</fullName>
    </submittedName>
</protein>
<proteinExistence type="predicted"/>
<dbReference type="EMBL" id="VSSQ01015896">
    <property type="protein sequence ID" value="MPM56720.1"/>
    <property type="molecule type" value="Genomic_DNA"/>
</dbReference>
<organism evidence="1">
    <name type="scientific">bioreactor metagenome</name>
    <dbReference type="NCBI Taxonomy" id="1076179"/>
    <lineage>
        <taxon>unclassified sequences</taxon>
        <taxon>metagenomes</taxon>
        <taxon>ecological metagenomes</taxon>
    </lineage>
</organism>